<dbReference type="InParanoid" id="C3ZD87"/>
<dbReference type="InterPro" id="IPR046369">
    <property type="entry name" value="MAML1-3"/>
</dbReference>
<dbReference type="PANTHER" id="PTHR15692:SF18">
    <property type="entry name" value="PROTEIN CBG23155"/>
    <property type="match status" value="1"/>
</dbReference>
<feature type="compositionally biased region" description="Basic and acidic residues" evidence="1">
    <location>
        <begin position="350"/>
        <end position="359"/>
    </location>
</feature>
<dbReference type="EMBL" id="GG666612">
    <property type="protein sequence ID" value="EEN49442.1"/>
    <property type="molecule type" value="Genomic_DNA"/>
</dbReference>
<reference evidence="2" key="1">
    <citation type="journal article" date="2008" name="Nature">
        <title>The amphioxus genome and the evolution of the chordate karyotype.</title>
        <authorList>
            <consortium name="US DOE Joint Genome Institute (JGI-PGF)"/>
            <person name="Putnam N.H."/>
            <person name="Butts T."/>
            <person name="Ferrier D.E.K."/>
            <person name="Furlong R.F."/>
            <person name="Hellsten U."/>
            <person name="Kawashima T."/>
            <person name="Robinson-Rechavi M."/>
            <person name="Shoguchi E."/>
            <person name="Terry A."/>
            <person name="Yu J.-K."/>
            <person name="Benito-Gutierrez E.L."/>
            <person name="Dubchak I."/>
            <person name="Garcia-Fernandez J."/>
            <person name="Gibson-Brown J.J."/>
            <person name="Grigoriev I.V."/>
            <person name="Horton A.C."/>
            <person name="de Jong P.J."/>
            <person name="Jurka J."/>
            <person name="Kapitonov V.V."/>
            <person name="Kohara Y."/>
            <person name="Kuroki Y."/>
            <person name="Lindquist E."/>
            <person name="Lucas S."/>
            <person name="Osoegawa K."/>
            <person name="Pennacchio L.A."/>
            <person name="Salamov A.A."/>
            <person name="Satou Y."/>
            <person name="Sauka-Spengler T."/>
            <person name="Schmutz J."/>
            <person name="Shin-I T."/>
            <person name="Toyoda A."/>
            <person name="Bronner-Fraser M."/>
            <person name="Fujiyama A."/>
            <person name="Holland L.Z."/>
            <person name="Holland P.W.H."/>
            <person name="Satoh N."/>
            <person name="Rokhsar D.S."/>
        </authorList>
    </citation>
    <scope>NUCLEOTIDE SEQUENCE [LARGE SCALE GENOMIC DNA]</scope>
    <source>
        <strain evidence="2">S238N-H82</strain>
        <tissue evidence="2">Testes</tissue>
    </source>
</reference>
<feature type="region of interest" description="Disordered" evidence="1">
    <location>
        <begin position="350"/>
        <end position="397"/>
    </location>
</feature>
<feature type="region of interest" description="Disordered" evidence="1">
    <location>
        <begin position="81"/>
        <end position="309"/>
    </location>
</feature>
<feature type="compositionally biased region" description="Basic and acidic residues" evidence="1">
    <location>
        <begin position="138"/>
        <end position="152"/>
    </location>
</feature>
<dbReference type="PANTHER" id="PTHR15692">
    <property type="entry name" value="MASTERMIND-LIKE"/>
    <property type="match status" value="1"/>
</dbReference>
<accession>C3ZD87</accession>
<evidence type="ECO:0000256" key="1">
    <source>
        <dbReference type="SAM" id="MobiDB-lite"/>
    </source>
</evidence>
<dbReference type="GO" id="GO:0003713">
    <property type="term" value="F:transcription coactivator activity"/>
    <property type="evidence" value="ECO:0007669"/>
    <property type="project" value="InterPro"/>
</dbReference>
<proteinExistence type="predicted"/>
<feature type="compositionally biased region" description="Basic and acidic residues" evidence="1">
    <location>
        <begin position="81"/>
        <end position="91"/>
    </location>
</feature>
<protein>
    <submittedName>
        <fullName evidence="2">Uncharacterized protein</fullName>
    </submittedName>
</protein>
<feature type="compositionally biased region" description="Polar residues" evidence="1">
    <location>
        <begin position="114"/>
        <end position="133"/>
    </location>
</feature>
<gene>
    <name evidence="2" type="ORF">BRAFLDRAFT_70789</name>
</gene>
<sequence length="520" mass="56666">MKAGCALLESGRLDPLILKLRKAKRCKDAAIAKLSIDVVAALESVDGLPNRWWYAIERLDKSGRQKEEVFLQITVTVDGREVKKDPAKPAEEPASTAAQQKSQTTQELKANLPPSASTTGPADSQPAAASTSDTSDEPTTKREDKPSHERRSSVSQDGEVGTGRSNRRAISPSCAAGDVMRASSPPPSSPPASFDTSDKPGTSGHGEGDVKKGPGCHHFRDKDGEVSEVHTAADCHTCTGNIDHGRGQDPAKSAPFKETSTAAAQEVPVSGIHQKEMVTLSTDVDNDSERRQAKSTSPKKTMEQEMPETLVDPKDALTEMYLKNLKRILAQRDFPQYLVPRYAWMIEGMSKDTESERPATSDTDTDGPGESASSTQGGGVSLTPDNTHPRNKGTDDPEFEKMMHAWSIEDLWDKFTKMRKSADELLAYAESLRSKLSAAVPHVLAYPLIKNLIAHVPERTSYVVPDTEGMSLQDLQAIEDTLAKLLKEEKSRATYLRERFIDELCSVAMNEAPQVLSKEA</sequence>
<name>C3ZD87_BRAFL</name>
<dbReference type="AlphaFoldDB" id="C3ZD87"/>
<evidence type="ECO:0000313" key="2">
    <source>
        <dbReference type="EMBL" id="EEN49442.1"/>
    </source>
</evidence>
<feature type="compositionally biased region" description="Low complexity" evidence="1">
    <location>
        <begin position="94"/>
        <end position="106"/>
    </location>
</feature>
<organism>
    <name type="scientific">Branchiostoma floridae</name>
    <name type="common">Florida lancelet</name>
    <name type="synonym">Amphioxus</name>
    <dbReference type="NCBI Taxonomy" id="7739"/>
    <lineage>
        <taxon>Eukaryota</taxon>
        <taxon>Metazoa</taxon>
        <taxon>Chordata</taxon>
        <taxon>Cephalochordata</taxon>
        <taxon>Leptocardii</taxon>
        <taxon>Amphioxiformes</taxon>
        <taxon>Branchiostomatidae</taxon>
        <taxon>Branchiostoma</taxon>
    </lineage>
</organism>
<dbReference type="GO" id="GO:0007221">
    <property type="term" value="P:positive regulation of transcription of Notch receptor target"/>
    <property type="evidence" value="ECO:0007669"/>
    <property type="project" value="InterPro"/>
</dbReference>
<feature type="compositionally biased region" description="Basic and acidic residues" evidence="1">
    <location>
        <begin position="206"/>
        <end position="233"/>
    </location>
</feature>